<dbReference type="EMBL" id="CP016534">
    <property type="protein sequence ID" value="ANU11917.1"/>
    <property type="molecule type" value="Genomic_DNA"/>
</dbReference>
<evidence type="ECO:0000259" key="10">
    <source>
        <dbReference type="Pfam" id="PF04290"/>
    </source>
</evidence>
<comment type="similarity">
    <text evidence="8">Belongs to the TRAP transporter small permease family.</text>
</comment>
<feature type="transmembrane region" description="Helical" evidence="9">
    <location>
        <begin position="12"/>
        <end position="31"/>
    </location>
</feature>
<name>A0ABN4RIW0_9BACL</name>
<feature type="transmembrane region" description="Helical" evidence="9">
    <location>
        <begin position="81"/>
        <end position="103"/>
    </location>
</feature>
<evidence type="ECO:0000313" key="11">
    <source>
        <dbReference type="EMBL" id="ANU11917.1"/>
    </source>
</evidence>
<evidence type="ECO:0000256" key="5">
    <source>
        <dbReference type="ARBA" id="ARBA00022692"/>
    </source>
</evidence>
<dbReference type="RefSeq" id="WP_065537224.1">
    <property type="nucleotide sequence ID" value="NZ_CP016534.2"/>
</dbReference>
<evidence type="ECO:0000256" key="7">
    <source>
        <dbReference type="ARBA" id="ARBA00023136"/>
    </source>
</evidence>
<keyword evidence="7 9" id="KW-0472">Membrane</keyword>
<keyword evidence="6 9" id="KW-1133">Transmembrane helix</keyword>
<dbReference type="InterPro" id="IPR055348">
    <property type="entry name" value="DctQ"/>
</dbReference>
<proteinExistence type="inferred from homology"/>
<keyword evidence="4" id="KW-0997">Cell inner membrane</keyword>
<evidence type="ECO:0000256" key="2">
    <source>
        <dbReference type="ARBA" id="ARBA00022448"/>
    </source>
</evidence>
<feature type="domain" description="Tripartite ATP-independent periplasmic transporters DctQ component" evidence="10">
    <location>
        <begin position="21"/>
        <end position="149"/>
    </location>
</feature>
<evidence type="ECO:0000256" key="3">
    <source>
        <dbReference type="ARBA" id="ARBA00022475"/>
    </source>
</evidence>
<dbReference type="Pfam" id="PF04290">
    <property type="entry name" value="DctQ"/>
    <property type="match status" value="1"/>
</dbReference>
<feature type="transmembrane region" description="Helical" evidence="9">
    <location>
        <begin position="43"/>
        <end position="60"/>
    </location>
</feature>
<keyword evidence="5 9" id="KW-0812">Transmembrane</keyword>
<evidence type="ECO:0000256" key="6">
    <source>
        <dbReference type="ARBA" id="ARBA00022989"/>
    </source>
</evidence>
<keyword evidence="12" id="KW-1185">Reference proteome</keyword>
<keyword evidence="3" id="KW-1003">Cell membrane</keyword>
<reference evidence="11" key="1">
    <citation type="submission" date="2016-10" db="EMBL/GenBank/DDBJ databases">
        <authorList>
            <person name="See-Too W.S."/>
        </authorList>
    </citation>
    <scope>NUCLEOTIDE SEQUENCE</scope>
    <source>
        <strain evidence="11">DSM 14505</strain>
    </source>
</reference>
<keyword evidence="2" id="KW-0813">Transport</keyword>
<dbReference type="Proteomes" id="UP000092661">
    <property type="component" value="Chromosome"/>
</dbReference>
<dbReference type="InterPro" id="IPR007387">
    <property type="entry name" value="TRAP_DctQ"/>
</dbReference>
<feature type="transmembrane region" description="Helical" evidence="9">
    <location>
        <begin position="123"/>
        <end position="145"/>
    </location>
</feature>
<accession>A0ABN4RIW0</accession>
<protein>
    <submittedName>
        <fullName evidence="11">C4-dicarboxylate ABC transporter permease</fullName>
    </submittedName>
</protein>
<evidence type="ECO:0000313" key="12">
    <source>
        <dbReference type="Proteomes" id="UP000092661"/>
    </source>
</evidence>
<evidence type="ECO:0000256" key="8">
    <source>
        <dbReference type="ARBA" id="ARBA00038436"/>
    </source>
</evidence>
<gene>
    <name evidence="11" type="ORF">BBH88_17505</name>
</gene>
<comment type="subcellular location">
    <subcellularLocation>
        <location evidence="1">Cell inner membrane</location>
        <topology evidence="1">Multi-pass membrane protein</topology>
    </subcellularLocation>
</comment>
<evidence type="ECO:0000256" key="1">
    <source>
        <dbReference type="ARBA" id="ARBA00004429"/>
    </source>
</evidence>
<evidence type="ECO:0000256" key="9">
    <source>
        <dbReference type="SAM" id="Phobius"/>
    </source>
</evidence>
<dbReference type="PANTHER" id="PTHR35011">
    <property type="entry name" value="2,3-DIKETO-L-GULONATE TRAP TRANSPORTER SMALL PERMEASE PROTEIN YIAM"/>
    <property type="match status" value="1"/>
</dbReference>
<dbReference type="PANTHER" id="PTHR35011:SF5">
    <property type="entry name" value="SIALIC ACID TRAP TRANSPORTER SMALL PERMEASE PROTEIN SIAQ"/>
    <property type="match status" value="1"/>
</dbReference>
<evidence type="ECO:0000256" key="4">
    <source>
        <dbReference type="ARBA" id="ARBA00022519"/>
    </source>
</evidence>
<sequence length="160" mass="18226">MVKLLEKTQMTIGVITLSIFFIAIIIQIVSRHMGVSIIWTEEVANYSFIWSIFMGASVMVNQKEHFSFDFLTLKFKGRKKAGLLLFIDTIVLLFALALLYYGIEAASTFWNYNWVALPEMKMGYVWISLPIMGLTMAIYSINHLVNGLKDLKALKRGTST</sequence>
<organism evidence="11 12">
    <name type="scientific">Planococcus antarcticus DSM 14505</name>
    <dbReference type="NCBI Taxonomy" id="1185653"/>
    <lineage>
        <taxon>Bacteria</taxon>
        <taxon>Bacillati</taxon>
        <taxon>Bacillota</taxon>
        <taxon>Bacilli</taxon>
        <taxon>Bacillales</taxon>
        <taxon>Caryophanaceae</taxon>
        <taxon>Planococcus</taxon>
    </lineage>
</organism>